<proteinExistence type="inferred from homology"/>
<sequence length="136" mass="15664">MTNALCKEKSVGLSVVLFSRRALGQHYETTAKQYLQRCGLSFIEQNFTTKTGEIDLIMREKETIIFVEVKYRKNQNHGHAAEMVTAAKMTKLVKTANLWLLKHGLSPYDTDFRFDVIAIHHNDQHIEWIKNAITQG</sequence>
<dbReference type="EMBL" id="JAKNAX010000002">
    <property type="protein sequence ID" value="MDE1345027.1"/>
    <property type="molecule type" value="Genomic_DNA"/>
</dbReference>
<dbReference type="InterPro" id="IPR003509">
    <property type="entry name" value="UPF0102_YraN-like"/>
</dbReference>
<dbReference type="EMBL" id="JAKNAP010000007">
    <property type="protein sequence ID" value="MDE1356384.1"/>
    <property type="molecule type" value="Genomic_DNA"/>
</dbReference>
<dbReference type="Pfam" id="PF02021">
    <property type="entry name" value="UPF0102"/>
    <property type="match status" value="1"/>
</dbReference>
<dbReference type="Gene3D" id="3.40.1350.10">
    <property type="match status" value="1"/>
</dbReference>
<dbReference type="NCBIfam" id="TIGR00252">
    <property type="entry name" value="YraN family protein"/>
    <property type="match status" value="1"/>
</dbReference>
<dbReference type="SUPFAM" id="SSF52980">
    <property type="entry name" value="Restriction endonuclease-like"/>
    <property type="match status" value="1"/>
</dbReference>
<evidence type="ECO:0000313" key="6">
    <source>
        <dbReference type="Proteomes" id="UP001140978"/>
    </source>
</evidence>
<dbReference type="Proteomes" id="UP001140973">
    <property type="component" value="Unassembled WGS sequence"/>
</dbReference>
<dbReference type="PANTHER" id="PTHR34039">
    <property type="entry name" value="UPF0102 PROTEIN YRAN"/>
    <property type="match status" value="1"/>
</dbReference>
<dbReference type="AlphaFoldDB" id="A0A7X6N512"/>
<dbReference type="CDD" id="cd20736">
    <property type="entry name" value="PoNe_Nuclease"/>
    <property type="match status" value="1"/>
</dbReference>
<evidence type="ECO:0000256" key="1">
    <source>
        <dbReference type="ARBA" id="ARBA00006738"/>
    </source>
</evidence>
<reference evidence="4" key="1">
    <citation type="submission" date="2022-02" db="EMBL/GenBank/DDBJ databases">
        <title>Emergence and expansion in Europe of a Vibrio aestuarianus clonal complex pathogenic for oysters.</title>
        <authorList>
            <person name="Mesnil A."/>
            <person name="Travers M.-A."/>
        </authorList>
    </citation>
    <scope>NUCLEOTIDE SEQUENCE</scope>
    <source>
        <strain evidence="5">151-ITT-15-cp-1</strain>
        <strain evidence="3">19_064_11T1</strain>
        <strain evidence="4">19_064_15T1</strain>
    </source>
</reference>
<dbReference type="RefSeq" id="WP_168521082.1">
    <property type="nucleotide sequence ID" value="NZ_CALYLA010000016.1"/>
</dbReference>
<name>A0A7X6N512_9VIBR</name>
<evidence type="ECO:0000313" key="3">
    <source>
        <dbReference type="EMBL" id="MDE1240765.1"/>
    </source>
</evidence>
<dbReference type="Proteomes" id="UP001140978">
    <property type="component" value="Unassembled WGS sequence"/>
</dbReference>
<comment type="caution">
    <text evidence="4">The sequence shown here is derived from an EMBL/GenBank/DDBJ whole genome shotgun (WGS) entry which is preliminary data.</text>
</comment>
<dbReference type="PANTHER" id="PTHR34039:SF1">
    <property type="entry name" value="UPF0102 PROTEIN YRAN"/>
    <property type="match status" value="1"/>
</dbReference>
<evidence type="ECO:0000313" key="5">
    <source>
        <dbReference type="EMBL" id="MDE1356384.1"/>
    </source>
</evidence>
<dbReference type="Proteomes" id="UP001140979">
    <property type="component" value="Unassembled WGS sequence"/>
</dbReference>
<gene>
    <name evidence="5" type="ORF">L9W73_03540</name>
    <name evidence="3" type="ORF">L9W94_01120</name>
    <name evidence="4" type="ORF">L9X51_01050</name>
</gene>
<dbReference type="GO" id="GO:0003676">
    <property type="term" value="F:nucleic acid binding"/>
    <property type="evidence" value="ECO:0007669"/>
    <property type="project" value="InterPro"/>
</dbReference>
<protein>
    <recommendedName>
        <fullName evidence="2">UPF0102 protein L9W73_03540</fullName>
    </recommendedName>
</protein>
<accession>A0A7X6N512</accession>
<dbReference type="InterPro" id="IPR011856">
    <property type="entry name" value="tRNA_endonuc-like_dom_sf"/>
</dbReference>
<evidence type="ECO:0000313" key="4">
    <source>
        <dbReference type="EMBL" id="MDE1345027.1"/>
    </source>
</evidence>
<dbReference type="EMBL" id="JAKNBA010000001">
    <property type="protein sequence ID" value="MDE1240765.1"/>
    <property type="molecule type" value="Genomic_DNA"/>
</dbReference>
<dbReference type="HAMAP" id="MF_00048">
    <property type="entry name" value="UPF0102"/>
    <property type="match status" value="1"/>
</dbReference>
<dbReference type="InterPro" id="IPR011335">
    <property type="entry name" value="Restrct_endonuc-II-like"/>
</dbReference>
<comment type="similarity">
    <text evidence="1 2">Belongs to the UPF0102 family.</text>
</comment>
<dbReference type="NCBIfam" id="NF009150">
    <property type="entry name" value="PRK12497.1-3"/>
    <property type="match status" value="1"/>
</dbReference>
<organism evidence="4 6">
    <name type="scientific">Vibrio aestuarianus</name>
    <dbReference type="NCBI Taxonomy" id="28171"/>
    <lineage>
        <taxon>Bacteria</taxon>
        <taxon>Pseudomonadati</taxon>
        <taxon>Pseudomonadota</taxon>
        <taxon>Gammaproteobacteria</taxon>
        <taxon>Vibrionales</taxon>
        <taxon>Vibrionaceae</taxon>
        <taxon>Vibrio</taxon>
    </lineage>
</organism>
<evidence type="ECO:0000256" key="2">
    <source>
        <dbReference type="HAMAP-Rule" id="MF_00048"/>
    </source>
</evidence>